<dbReference type="VEuPathDB" id="VectorBase:GMOY006113"/>
<evidence type="ECO:0000313" key="1">
    <source>
        <dbReference type="EnsemblMetazoa" id="GMOY006113-PA"/>
    </source>
</evidence>
<protein>
    <submittedName>
        <fullName evidence="1">Uncharacterized protein</fullName>
    </submittedName>
</protein>
<dbReference type="EMBL" id="CCAG010007454">
    <property type="status" value="NOT_ANNOTATED_CDS"/>
    <property type="molecule type" value="Genomic_DNA"/>
</dbReference>
<evidence type="ECO:0000313" key="2">
    <source>
        <dbReference type="Proteomes" id="UP000092444"/>
    </source>
</evidence>
<name>A0A1B0FQC5_GLOMM</name>
<organism evidence="1 2">
    <name type="scientific">Glossina morsitans morsitans</name>
    <name type="common">Savannah tsetse fly</name>
    <dbReference type="NCBI Taxonomy" id="37546"/>
    <lineage>
        <taxon>Eukaryota</taxon>
        <taxon>Metazoa</taxon>
        <taxon>Ecdysozoa</taxon>
        <taxon>Arthropoda</taxon>
        <taxon>Hexapoda</taxon>
        <taxon>Insecta</taxon>
        <taxon>Pterygota</taxon>
        <taxon>Neoptera</taxon>
        <taxon>Endopterygota</taxon>
        <taxon>Diptera</taxon>
        <taxon>Brachycera</taxon>
        <taxon>Muscomorpha</taxon>
        <taxon>Hippoboscoidea</taxon>
        <taxon>Glossinidae</taxon>
        <taxon>Glossina</taxon>
    </lineage>
</organism>
<dbReference type="Proteomes" id="UP000092444">
    <property type="component" value="Unassembled WGS sequence"/>
</dbReference>
<sequence>MALALFLMAGDDNVSYLFLRNQFQWTLEDNTVFNATRIIVQIVGSIIGILGDLRYFPDFRIDNKLKITKQQVAKYHFEAFKINPAIGMAQSHLPNPVLFYKMFWLRRNHYTADINLALNRINHICS</sequence>
<proteinExistence type="predicted"/>
<accession>A0A1B0FQC5</accession>
<keyword evidence="2" id="KW-1185">Reference proteome</keyword>
<dbReference type="EnsemblMetazoa" id="GMOY006113-RA">
    <property type="protein sequence ID" value="GMOY006113-PA"/>
    <property type="gene ID" value="GMOY006113"/>
</dbReference>
<dbReference type="STRING" id="37546.A0A1B0FQC5"/>
<reference evidence="1" key="1">
    <citation type="submission" date="2020-05" db="UniProtKB">
        <authorList>
            <consortium name="EnsemblMetazoa"/>
        </authorList>
    </citation>
    <scope>IDENTIFICATION</scope>
    <source>
        <strain evidence="1">Yale</strain>
    </source>
</reference>
<dbReference type="AlphaFoldDB" id="A0A1B0FQC5"/>